<dbReference type="EMBL" id="KI913974">
    <property type="protein sequence ID" value="ETV97137.1"/>
    <property type="molecule type" value="Genomic_DNA"/>
</dbReference>
<dbReference type="OrthoDB" id="73375at2759"/>
<dbReference type="VEuPathDB" id="FungiDB:H310_09941"/>
<protein>
    <recommendedName>
        <fullName evidence="3">Secreted protein</fullName>
    </recommendedName>
</protein>
<dbReference type="AlphaFoldDB" id="A0A024TUW1"/>
<reference evidence="2" key="1">
    <citation type="submission" date="2013-12" db="EMBL/GenBank/DDBJ databases">
        <title>The Genome Sequence of Aphanomyces invadans NJM9701.</title>
        <authorList>
            <consortium name="The Broad Institute Genomics Platform"/>
            <person name="Russ C."/>
            <person name="Tyler B."/>
            <person name="van West P."/>
            <person name="Dieguez-Uribeondo J."/>
            <person name="Young S.K."/>
            <person name="Zeng Q."/>
            <person name="Gargeya S."/>
            <person name="Fitzgerald M."/>
            <person name="Abouelleil A."/>
            <person name="Alvarado L."/>
            <person name="Chapman S.B."/>
            <person name="Gainer-Dewar J."/>
            <person name="Goldberg J."/>
            <person name="Griggs A."/>
            <person name="Gujja S."/>
            <person name="Hansen M."/>
            <person name="Howarth C."/>
            <person name="Imamovic A."/>
            <person name="Ireland A."/>
            <person name="Larimer J."/>
            <person name="McCowan C."/>
            <person name="Murphy C."/>
            <person name="Pearson M."/>
            <person name="Poon T.W."/>
            <person name="Priest M."/>
            <person name="Roberts A."/>
            <person name="Saif S."/>
            <person name="Shea T."/>
            <person name="Sykes S."/>
            <person name="Wortman J."/>
            <person name="Nusbaum C."/>
            <person name="Birren B."/>
        </authorList>
    </citation>
    <scope>NUCLEOTIDE SEQUENCE [LARGE SCALE GENOMIC DNA]</scope>
    <source>
        <strain evidence="2">NJM9701</strain>
    </source>
</reference>
<gene>
    <name evidence="2" type="ORF">H310_09941</name>
</gene>
<dbReference type="GeneID" id="20086991"/>
<keyword evidence="1" id="KW-0732">Signal</keyword>
<feature type="signal peptide" evidence="1">
    <location>
        <begin position="1"/>
        <end position="20"/>
    </location>
</feature>
<evidence type="ECO:0000313" key="2">
    <source>
        <dbReference type="EMBL" id="ETV97137.1"/>
    </source>
</evidence>
<dbReference type="RefSeq" id="XP_008874383.1">
    <property type="nucleotide sequence ID" value="XM_008876161.1"/>
</dbReference>
<evidence type="ECO:0008006" key="3">
    <source>
        <dbReference type="Google" id="ProtNLM"/>
    </source>
</evidence>
<proteinExistence type="predicted"/>
<accession>A0A024TUW1</accession>
<evidence type="ECO:0000256" key="1">
    <source>
        <dbReference type="SAM" id="SignalP"/>
    </source>
</evidence>
<sequence>MAWSTAVMLTTGVWWWVALAGTPPPFHGFRFEVVLRFTFYPHSGPCRCQLHRFSRRWLTKLAAMRALDGFNALLRLVGEVRCRGQHGAAMQAWIESADPNTLVHVYESTKIRYHFTSFRVLEPTRRTCFLSPPHACSSLDTAARHRTTKDEL</sequence>
<feature type="chain" id="PRO_5001537722" description="Secreted protein" evidence="1">
    <location>
        <begin position="21"/>
        <end position="152"/>
    </location>
</feature>
<organism evidence="2">
    <name type="scientific">Aphanomyces invadans</name>
    <dbReference type="NCBI Taxonomy" id="157072"/>
    <lineage>
        <taxon>Eukaryota</taxon>
        <taxon>Sar</taxon>
        <taxon>Stramenopiles</taxon>
        <taxon>Oomycota</taxon>
        <taxon>Saprolegniomycetes</taxon>
        <taxon>Saprolegniales</taxon>
        <taxon>Verrucalvaceae</taxon>
        <taxon>Aphanomyces</taxon>
    </lineage>
</organism>
<name>A0A024TUW1_9STRA</name>